<dbReference type="Proteomes" id="UP000007730">
    <property type="component" value="Chromosome"/>
</dbReference>
<dbReference type="AlphaFoldDB" id="B6JBL3"/>
<keyword evidence="2" id="KW-1185">Reference proteome</keyword>
<reference evidence="1 2" key="1">
    <citation type="journal article" date="2011" name="J. Bacteriol.">
        <title>Complete genome sequences of the chemolithoautotrophic Oligotropha carboxidovorans strains OM4 and OM5.</title>
        <authorList>
            <person name="Volland S."/>
            <person name="Rachinger M."/>
            <person name="Strittmatter A."/>
            <person name="Daniel R."/>
            <person name="Gottschalk G."/>
            <person name="Meyer O."/>
        </authorList>
    </citation>
    <scope>NUCLEOTIDE SEQUENCE [LARGE SCALE GENOMIC DNA]</scope>
    <source>
        <strain evidence="2">ATCC 49405 / DSM 1227 / KCTC 32145 / OM5</strain>
    </source>
</reference>
<protein>
    <submittedName>
        <fullName evidence="1">Uncharacterized protein</fullName>
    </submittedName>
</protein>
<dbReference type="KEGG" id="oca:OCAR_5422"/>
<dbReference type="HOGENOM" id="CLU_2771832_0_0_5"/>
<organism evidence="1 2">
    <name type="scientific">Afipia carboxidovorans (strain ATCC 49405 / DSM 1227 / KCTC 32145 / OM5)</name>
    <name type="common">Oligotropha carboxidovorans</name>
    <dbReference type="NCBI Taxonomy" id="504832"/>
    <lineage>
        <taxon>Bacteria</taxon>
        <taxon>Pseudomonadati</taxon>
        <taxon>Pseudomonadota</taxon>
        <taxon>Alphaproteobacteria</taxon>
        <taxon>Hyphomicrobiales</taxon>
        <taxon>Nitrobacteraceae</taxon>
        <taxon>Afipia</taxon>
    </lineage>
</organism>
<proteinExistence type="predicted"/>
<gene>
    <name evidence="1" type="ordered locus">OCA5_c25580</name>
</gene>
<accession>B6JBL3</accession>
<evidence type="ECO:0000313" key="2">
    <source>
        <dbReference type="Proteomes" id="UP000007730"/>
    </source>
</evidence>
<sequence>MAAPTICRGQPERDRNNILEHPAVASIPSWRFSYARADVHFKHVATVIAPRQRRQWLFAVSPANDNRTS</sequence>
<dbReference type="EMBL" id="CP002826">
    <property type="protein sequence ID" value="AEI07253.1"/>
    <property type="molecule type" value="Genomic_DNA"/>
</dbReference>
<name>B6JBL3_AFIC5</name>
<dbReference type="KEGG" id="ocg:OCA5_c25580"/>
<evidence type="ECO:0000313" key="1">
    <source>
        <dbReference type="EMBL" id="AEI07253.1"/>
    </source>
</evidence>